<feature type="chain" id="PRO_5039616277" description="trypsin" evidence="12">
    <location>
        <begin position="18"/>
        <end position="307"/>
    </location>
</feature>
<dbReference type="GO" id="GO:0004252">
    <property type="term" value="F:serine-type endopeptidase activity"/>
    <property type="evidence" value="ECO:0007669"/>
    <property type="project" value="UniProtKB-EC"/>
</dbReference>
<dbReference type="Pfam" id="PF00089">
    <property type="entry name" value="Trypsin"/>
    <property type="match status" value="1"/>
</dbReference>
<evidence type="ECO:0000256" key="10">
    <source>
        <dbReference type="ARBA" id="ARBA00038868"/>
    </source>
</evidence>
<feature type="transmembrane region" description="Helical" evidence="11">
    <location>
        <begin position="66"/>
        <end position="85"/>
    </location>
</feature>
<keyword evidence="7" id="KW-0865">Zymogen</keyword>
<dbReference type="PANTHER" id="PTHR24276:SF91">
    <property type="entry name" value="AT26814P-RELATED"/>
    <property type="match status" value="1"/>
</dbReference>
<comment type="catalytic activity">
    <reaction evidence="9">
        <text>Preferential cleavage: Arg-|-Xaa, Lys-|-Xaa.</text>
        <dbReference type="EC" id="3.4.21.4"/>
    </reaction>
</comment>
<evidence type="ECO:0000256" key="4">
    <source>
        <dbReference type="ARBA" id="ARBA00022729"/>
    </source>
</evidence>
<sequence length="307" mass="35316">MHFFKLIYFLFILLCLAQSVELTVRSDRMKRIATPNFDEEFYRTLAKYVVSIRSRTPHKYFGDNHFCGGTIISPIFVITAGHCVMDKRKIMHRSRVILVVAGTPNRLKHILGATLNMPAEKIFVHTNFTLYNTNNIALIKLAESLPSNNKHVGFIKLPSKPPNEGSHFRVMGWGRVYEGGALASRILYVDVKLRNRSFCESFINYFSAEMLCAGNFVESDEDPCPGDSGDPFLQDLTLYGVVTYGLGCGNTHMPSVYSNVWYHMDWINEILTENRGRKIMEQSLLLRLNLLIIFIMNCFYFNFYKFI</sequence>
<gene>
    <name evidence="15" type="primary">LOC127565707</name>
</gene>
<dbReference type="PRINTS" id="PR00722">
    <property type="entry name" value="CHYMOTRYPSIN"/>
</dbReference>
<evidence type="ECO:0000256" key="6">
    <source>
        <dbReference type="ARBA" id="ARBA00022825"/>
    </source>
</evidence>
<dbReference type="PROSITE" id="PS50240">
    <property type="entry name" value="TRYPSIN_DOM"/>
    <property type="match status" value="1"/>
</dbReference>
<feature type="domain" description="Peptidase S1" evidence="13">
    <location>
        <begin position="48"/>
        <end position="272"/>
    </location>
</feature>
<keyword evidence="8" id="KW-1015">Disulfide bond</keyword>
<dbReference type="GeneID" id="127565707"/>
<name>A0A9C6T867_DROAB</name>
<evidence type="ECO:0000256" key="3">
    <source>
        <dbReference type="ARBA" id="ARBA00022670"/>
    </source>
</evidence>
<reference evidence="15" key="1">
    <citation type="submission" date="2025-08" db="UniProtKB">
        <authorList>
            <consortium name="RefSeq"/>
        </authorList>
    </citation>
    <scope>IDENTIFICATION</scope>
    <source>
        <strain evidence="15">15112-1751.03</strain>
        <tissue evidence="15">Whole Adult</tissue>
    </source>
</reference>
<keyword evidence="11" id="KW-0812">Transmembrane</keyword>
<evidence type="ECO:0000256" key="5">
    <source>
        <dbReference type="ARBA" id="ARBA00022801"/>
    </source>
</evidence>
<accession>A0A9C6T867</accession>
<evidence type="ECO:0000256" key="2">
    <source>
        <dbReference type="ARBA" id="ARBA00007664"/>
    </source>
</evidence>
<dbReference type="InterPro" id="IPR043504">
    <property type="entry name" value="Peptidase_S1_PA_chymotrypsin"/>
</dbReference>
<evidence type="ECO:0000256" key="11">
    <source>
        <dbReference type="SAM" id="Phobius"/>
    </source>
</evidence>
<feature type="transmembrane region" description="Helical" evidence="11">
    <location>
        <begin position="284"/>
        <end position="303"/>
    </location>
</feature>
<dbReference type="Gene3D" id="2.40.10.10">
    <property type="entry name" value="Trypsin-like serine proteases"/>
    <property type="match status" value="1"/>
</dbReference>
<keyword evidence="14" id="KW-1185">Reference proteome</keyword>
<evidence type="ECO:0000256" key="9">
    <source>
        <dbReference type="ARBA" id="ARBA00036320"/>
    </source>
</evidence>
<protein>
    <recommendedName>
        <fullName evidence="10">trypsin</fullName>
        <ecNumber evidence="10">3.4.21.4</ecNumber>
    </recommendedName>
</protein>
<feature type="signal peptide" evidence="12">
    <location>
        <begin position="1"/>
        <end position="17"/>
    </location>
</feature>
<evidence type="ECO:0000256" key="12">
    <source>
        <dbReference type="SAM" id="SignalP"/>
    </source>
</evidence>
<dbReference type="PANTHER" id="PTHR24276">
    <property type="entry name" value="POLYSERASE-RELATED"/>
    <property type="match status" value="1"/>
</dbReference>
<dbReference type="SMART" id="SM00020">
    <property type="entry name" value="Tryp_SPc"/>
    <property type="match status" value="1"/>
</dbReference>
<dbReference type="RefSeq" id="XP_051861637.1">
    <property type="nucleotide sequence ID" value="XM_052005677.1"/>
</dbReference>
<evidence type="ECO:0000256" key="8">
    <source>
        <dbReference type="ARBA" id="ARBA00023157"/>
    </source>
</evidence>
<dbReference type="PROSITE" id="PS00134">
    <property type="entry name" value="TRYPSIN_HIS"/>
    <property type="match status" value="1"/>
</dbReference>
<dbReference type="InterPro" id="IPR001254">
    <property type="entry name" value="Trypsin_dom"/>
</dbReference>
<organism evidence="14 15">
    <name type="scientific">Drosophila albomicans</name>
    <name type="common">Fruit fly</name>
    <dbReference type="NCBI Taxonomy" id="7291"/>
    <lineage>
        <taxon>Eukaryota</taxon>
        <taxon>Metazoa</taxon>
        <taxon>Ecdysozoa</taxon>
        <taxon>Arthropoda</taxon>
        <taxon>Hexapoda</taxon>
        <taxon>Insecta</taxon>
        <taxon>Pterygota</taxon>
        <taxon>Neoptera</taxon>
        <taxon>Endopterygota</taxon>
        <taxon>Diptera</taxon>
        <taxon>Brachycera</taxon>
        <taxon>Muscomorpha</taxon>
        <taxon>Ephydroidea</taxon>
        <taxon>Drosophilidae</taxon>
        <taxon>Drosophila</taxon>
    </lineage>
</organism>
<keyword evidence="4 12" id="KW-0732">Signal</keyword>
<keyword evidence="11" id="KW-1133">Transmembrane helix</keyword>
<keyword evidence="6" id="KW-0720">Serine protease</keyword>
<evidence type="ECO:0000256" key="7">
    <source>
        <dbReference type="ARBA" id="ARBA00023145"/>
    </source>
</evidence>
<dbReference type="AlphaFoldDB" id="A0A9C6T867"/>
<proteinExistence type="inferred from homology"/>
<keyword evidence="11" id="KW-0472">Membrane</keyword>
<dbReference type="Proteomes" id="UP000515160">
    <property type="component" value="Chromosome 3"/>
</dbReference>
<dbReference type="InterPro" id="IPR050430">
    <property type="entry name" value="Peptidase_S1"/>
</dbReference>
<evidence type="ECO:0000313" key="15">
    <source>
        <dbReference type="RefSeq" id="XP_051861637.1"/>
    </source>
</evidence>
<evidence type="ECO:0000313" key="14">
    <source>
        <dbReference type="Proteomes" id="UP000515160"/>
    </source>
</evidence>
<dbReference type="InterPro" id="IPR018114">
    <property type="entry name" value="TRYPSIN_HIS"/>
</dbReference>
<dbReference type="InterPro" id="IPR001314">
    <property type="entry name" value="Peptidase_S1A"/>
</dbReference>
<evidence type="ECO:0000256" key="1">
    <source>
        <dbReference type="ARBA" id="ARBA00004239"/>
    </source>
</evidence>
<dbReference type="OrthoDB" id="10059102at2759"/>
<dbReference type="GO" id="GO:0006508">
    <property type="term" value="P:proteolysis"/>
    <property type="evidence" value="ECO:0007669"/>
    <property type="project" value="UniProtKB-KW"/>
</dbReference>
<evidence type="ECO:0000259" key="13">
    <source>
        <dbReference type="PROSITE" id="PS50240"/>
    </source>
</evidence>
<dbReference type="SUPFAM" id="SSF50494">
    <property type="entry name" value="Trypsin-like serine proteases"/>
    <property type="match status" value="1"/>
</dbReference>
<comment type="subcellular location">
    <subcellularLocation>
        <location evidence="1">Secreted</location>
        <location evidence="1">Extracellular space</location>
    </subcellularLocation>
</comment>
<dbReference type="EC" id="3.4.21.4" evidence="10"/>
<comment type="similarity">
    <text evidence="2">Belongs to the peptidase S1 family.</text>
</comment>
<dbReference type="GO" id="GO:0005576">
    <property type="term" value="C:extracellular region"/>
    <property type="evidence" value="ECO:0007669"/>
    <property type="project" value="UniProtKB-SubCell"/>
</dbReference>
<keyword evidence="5" id="KW-0378">Hydrolase</keyword>
<dbReference type="InterPro" id="IPR009003">
    <property type="entry name" value="Peptidase_S1_PA"/>
</dbReference>
<dbReference type="CDD" id="cd00190">
    <property type="entry name" value="Tryp_SPc"/>
    <property type="match status" value="1"/>
</dbReference>
<keyword evidence="3" id="KW-0645">Protease</keyword>